<dbReference type="Pfam" id="PF00072">
    <property type="entry name" value="Response_reg"/>
    <property type="match status" value="1"/>
</dbReference>
<keyword evidence="5" id="KW-0805">Transcription regulation</keyword>
<dbReference type="Proteomes" id="UP000183529">
    <property type="component" value="Unassembled WGS sequence"/>
</dbReference>
<dbReference type="GO" id="GO:0000976">
    <property type="term" value="F:transcription cis-regulatory region binding"/>
    <property type="evidence" value="ECO:0007669"/>
    <property type="project" value="TreeGrafter"/>
</dbReference>
<keyword evidence="4" id="KW-0902">Two-component regulatory system</keyword>
<dbReference type="AlphaFoldDB" id="A0AAQ1GMN5"/>
<dbReference type="SUPFAM" id="SSF52172">
    <property type="entry name" value="CheY-like"/>
    <property type="match status" value="1"/>
</dbReference>
<evidence type="ECO:0000256" key="7">
    <source>
        <dbReference type="ARBA" id="ARBA00023163"/>
    </source>
</evidence>
<dbReference type="PANTHER" id="PTHR48111">
    <property type="entry name" value="REGULATOR OF RPOS"/>
    <property type="match status" value="1"/>
</dbReference>
<reference evidence="12 13" key="1">
    <citation type="submission" date="2016-10" db="EMBL/GenBank/DDBJ databases">
        <authorList>
            <person name="Varghese N."/>
            <person name="Submissions S."/>
        </authorList>
    </citation>
    <scope>NUCLEOTIDE SEQUENCE [LARGE SCALE GENOMIC DNA]</scope>
    <source>
        <strain evidence="12 13">LMG 22274</strain>
    </source>
</reference>
<dbReference type="Gene3D" id="3.40.50.2300">
    <property type="match status" value="1"/>
</dbReference>
<evidence type="ECO:0000259" key="10">
    <source>
        <dbReference type="PROSITE" id="PS50110"/>
    </source>
</evidence>
<evidence type="ECO:0000313" key="12">
    <source>
        <dbReference type="EMBL" id="SEK12673.1"/>
    </source>
</evidence>
<dbReference type="InterPro" id="IPR016032">
    <property type="entry name" value="Sig_transdc_resp-reg_C-effctor"/>
</dbReference>
<dbReference type="GO" id="GO:0005829">
    <property type="term" value="C:cytosol"/>
    <property type="evidence" value="ECO:0007669"/>
    <property type="project" value="TreeGrafter"/>
</dbReference>
<feature type="domain" description="OmpR/PhoB-type" evidence="11">
    <location>
        <begin position="140"/>
        <end position="240"/>
    </location>
</feature>
<dbReference type="Gene3D" id="1.10.10.10">
    <property type="entry name" value="Winged helix-like DNA-binding domain superfamily/Winged helix DNA-binding domain"/>
    <property type="match status" value="1"/>
</dbReference>
<dbReference type="GO" id="GO:0032993">
    <property type="term" value="C:protein-DNA complex"/>
    <property type="evidence" value="ECO:0007669"/>
    <property type="project" value="TreeGrafter"/>
</dbReference>
<dbReference type="PROSITE" id="PS51755">
    <property type="entry name" value="OMPR_PHOB"/>
    <property type="match status" value="1"/>
</dbReference>
<dbReference type="InterPro" id="IPR039420">
    <property type="entry name" value="WalR-like"/>
</dbReference>
<evidence type="ECO:0000256" key="2">
    <source>
        <dbReference type="ARBA" id="ARBA00022490"/>
    </source>
</evidence>
<evidence type="ECO:0000256" key="4">
    <source>
        <dbReference type="ARBA" id="ARBA00023012"/>
    </source>
</evidence>
<dbReference type="CDD" id="cd00383">
    <property type="entry name" value="trans_reg_C"/>
    <property type="match status" value="1"/>
</dbReference>
<dbReference type="InterPro" id="IPR001789">
    <property type="entry name" value="Sig_transdc_resp-reg_receiver"/>
</dbReference>
<keyword evidence="6 9" id="KW-0238">DNA-binding</keyword>
<evidence type="ECO:0000259" key="11">
    <source>
        <dbReference type="PROSITE" id="PS51755"/>
    </source>
</evidence>
<dbReference type="SUPFAM" id="SSF46894">
    <property type="entry name" value="C-terminal effector domain of the bipartite response regulators"/>
    <property type="match status" value="1"/>
</dbReference>
<feature type="DNA-binding region" description="OmpR/PhoB-type" evidence="9">
    <location>
        <begin position="140"/>
        <end position="240"/>
    </location>
</feature>
<dbReference type="InterPro" id="IPR011006">
    <property type="entry name" value="CheY-like_superfamily"/>
</dbReference>
<evidence type="ECO:0000256" key="1">
    <source>
        <dbReference type="ARBA" id="ARBA00004496"/>
    </source>
</evidence>
<proteinExistence type="predicted"/>
<organism evidence="12 13">
    <name type="scientific">Paraburkholderia tropica</name>
    <dbReference type="NCBI Taxonomy" id="92647"/>
    <lineage>
        <taxon>Bacteria</taxon>
        <taxon>Pseudomonadati</taxon>
        <taxon>Pseudomonadota</taxon>
        <taxon>Betaproteobacteria</taxon>
        <taxon>Burkholderiales</taxon>
        <taxon>Burkholderiaceae</taxon>
        <taxon>Paraburkholderia</taxon>
    </lineage>
</organism>
<comment type="subcellular location">
    <subcellularLocation>
        <location evidence="1">Cytoplasm</location>
    </subcellularLocation>
</comment>
<feature type="domain" description="Response regulatory" evidence="10">
    <location>
        <begin position="9"/>
        <end position="124"/>
    </location>
</feature>
<evidence type="ECO:0000313" key="13">
    <source>
        <dbReference type="Proteomes" id="UP000183529"/>
    </source>
</evidence>
<evidence type="ECO:0000256" key="3">
    <source>
        <dbReference type="ARBA" id="ARBA00022553"/>
    </source>
</evidence>
<keyword evidence="3 8" id="KW-0597">Phosphoprotein</keyword>
<evidence type="ECO:0000256" key="5">
    <source>
        <dbReference type="ARBA" id="ARBA00023015"/>
    </source>
</evidence>
<dbReference type="Pfam" id="PF00486">
    <property type="entry name" value="Trans_reg_C"/>
    <property type="match status" value="1"/>
</dbReference>
<evidence type="ECO:0000256" key="9">
    <source>
        <dbReference type="PROSITE-ProRule" id="PRU01091"/>
    </source>
</evidence>
<dbReference type="GO" id="GO:0000156">
    <property type="term" value="F:phosphorelay response regulator activity"/>
    <property type="evidence" value="ECO:0007669"/>
    <property type="project" value="TreeGrafter"/>
</dbReference>
<protein>
    <submittedName>
        <fullName evidence="12">Two-component system, OmpR family, response regulator</fullName>
    </submittedName>
</protein>
<dbReference type="SMART" id="SM00448">
    <property type="entry name" value="REC"/>
    <property type="match status" value="1"/>
</dbReference>
<dbReference type="Gene3D" id="6.10.250.690">
    <property type="match status" value="1"/>
</dbReference>
<keyword evidence="7" id="KW-0804">Transcription</keyword>
<dbReference type="InterPro" id="IPR036388">
    <property type="entry name" value="WH-like_DNA-bd_sf"/>
</dbReference>
<dbReference type="FunFam" id="1.10.10.10:FF:000099">
    <property type="entry name" value="Two-component system response regulator TorR"/>
    <property type="match status" value="1"/>
</dbReference>
<dbReference type="PANTHER" id="PTHR48111:SF4">
    <property type="entry name" value="DNA-BINDING DUAL TRANSCRIPTIONAL REGULATOR OMPR"/>
    <property type="match status" value="1"/>
</dbReference>
<keyword evidence="2" id="KW-0963">Cytoplasm</keyword>
<evidence type="ECO:0000256" key="6">
    <source>
        <dbReference type="ARBA" id="ARBA00023125"/>
    </source>
</evidence>
<gene>
    <name evidence="12" type="ORF">SAMN05216550_12294</name>
</gene>
<name>A0AAQ1GMN5_9BURK</name>
<dbReference type="GO" id="GO:0006355">
    <property type="term" value="P:regulation of DNA-templated transcription"/>
    <property type="evidence" value="ECO:0007669"/>
    <property type="project" value="InterPro"/>
</dbReference>
<accession>A0AAQ1GMN5</accession>
<dbReference type="SMART" id="SM00862">
    <property type="entry name" value="Trans_reg_C"/>
    <property type="match status" value="1"/>
</dbReference>
<sequence>MTIMDKIDHVLIVDDDRDLRELVGNYLEKNGMRTTRAANGREMHDALERSPPDLILLDLILPGEDGLTLYRALRESRHRLMPVLMVTARNDVMDRIVGLEMGADDYLTKPFPPRELLARIRAVLRRTRMLPPDLHAEEGPATLGFGNWRLDTTARRLLDPHDTPVALSGAEYRLLRVFLDHPQRVLTRDQLLNLTQRRSADPFDRSIDLLVSRLRQRLNDTARMARYIKTLRNEGYVFSAAVTTLDEHRIAERDDMRRTTAPLSRARCLQPSAA</sequence>
<evidence type="ECO:0000256" key="8">
    <source>
        <dbReference type="PROSITE-ProRule" id="PRU00169"/>
    </source>
</evidence>
<feature type="modified residue" description="4-aspartylphosphate" evidence="8">
    <location>
        <position position="58"/>
    </location>
</feature>
<dbReference type="EMBL" id="FNZM01000022">
    <property type="protein sequence ID" value="SEK12673.1"/>
    <property type="molecule type" value="Genomic_DNA"/>
</dbReference>
<comment type="caution">
    <text evidence="12">The sequence shown here is derived from an EMBL/GenBank/DDBJ whole genome shotgun (WGS) entry which is preliminary data.</text>
</comment>
<dbReference type="InterPro" id="IPR001867">
    <property type="entry name" value="OmpR/PhoB-type_DNA-bd"/>
</dbReference>
<dbReference type="PROSITE" id="PS50110">
    <property type="entry name" value="RESPONSE_REGULATORY"/>
    <property type="match status" value="1"/>
</dbReference>